<dbReference type="Gene3D" id="1.10.10.10">
    <property type="entry name" value="Winged helix-like DNA-binding domain superfamily/Winged helix DNA-binding domain"/>
    <property type="match status" value="1"/>
</dbReference>
<dbReference type="OrthoDB" id="9807558at2"/>
<evidence type="ECO:0000256" key="3">
    <source>
        <dbReference type="ARBA" id="ARBA00023163"/>
    </source>
</evidence>
<keyword evidence="3" id="KW-0804">Transcription</keyword>
<dbReference type="SUPFAM" id="SSF55781">
    <property type="entry name" value="GAF domain-like"/>
    <property type="match status" value="1"/>
</dbReference>
<gene>
    <name evidence="6" type="ORF">B30_12879</name>
</gene>
<sequence>MASEKTGGVQAVSRALGLLKRLGAATEGQRVSDLAVQAGLAVSTTHRLLTTLEHSGFAHFEPTTSKWHVGHEAFAVGASYVQKRSYVAPALTYLRRLRDETRETANLGHLDDGHLVTLSQVESREIMRAISPPGGRVPATCSAMGKALLATWPDAQIAEFCDRHGFPTMTPRSVDGLSALMDQITHIRAQGYAVDNEEHARGLRCLAAPVWGPDGDAVCAISVSAMMMRLTGEMTEVVARRVVTAASELTEKIGGKRAEWPLPT</sequence>
<keyword evidence="2" id="KW-0238">DNA-binding</keyword>
<dbReference type="InterPro" id="IPR014757">
    <property type="entry name" value="Tscrpt_reg_IclR_C"/>
</dbReference>
<dbReference type="InterPro" id="IPR036390">
    <property type="entry name" value="WH_DNA-bd_sf"/>
</dbReference>
<dbReference type="Gene3D" id="3.30.450.40">
    <property type="match status" value="1"/>
</dbReference>
<keyword evidence="1" id="KW-0805">Transcription regulation</keyword>
<dbReference type="AlphaFoldDB" id="K2J5L8"/>
<evidence type="ECO:0000259" key="4">
    <source>
        <dbReference type="PROSITE" id="PS51077"/>
    </source>
</evidence>
<dbReference type="RefSeq" id="WP_009572534.1">
    <property type="nucleotide sequence ID" value="NZ_AMRK01000007.1"/>
</dbReference>
<dbReference type="SMART" id="SM00346">
    <property type="entry name" value="HTH_ICLR"/>
    <property type="match status" value="1"/>
</dbReference>
<dbReference type="GO" id="GO:0003700">
    <property type="term" value="F:DNA-binding transcription factor activity"/>
    <property type="evidence" value="ECO:0007669"/>
    <property type="project" value="TreeGrafter"/>
</dbReference>
<dbReference type="PROSITE" id="PS51078">
    <property type="entry name" value="ICLR_ED"/>
    <property type="match status" value="1"/>
</dbReference>
<dbReference type="SUPFAM" id="SSF46785">
    <property type="entry name" value="Winged helix' DNA-binding domain"/>
    <property type="match status" value="1"/>
</dbReference>
<dbReference type="PATRIC" id="fig|1208323.3.peg.2664"/>
<keyword evidence="7" id="KW-1185">Reference proteome</keyword>
<feature type="domain" description="HTH iclR-type" evidence="4">
    <location>
        <begin position="9"/>
        <end position="71"/>
    </location>
</feature>
<feature type="domain" description="IclR-ED" evidence="5">
    <location>
        <begin position="72"/>
        <end position="255"/>
    </location>
</feature>
<evidence type="ECO:0000259" key="5">
    <source>
        <dbReference type="PROSITE" id="PS51078"/>
    </source>
</evidence>
<evidence type="ECO:0000313" key="7">
    <source>
        <dbReference type="Proteomes" id="UP000006762"/>
    </source>
</evidence>
<dbReference type="GO" id="GO:0045892">
    <property type="term" value="P:negative regulation of DNA-templated transcription"/>
    <property type="evidence" value="ECO:0007669"/>
    <property type="project" value="TreeGrafter"/>
</dbReference>
<dbReference type="GO" id="GO:0003677">
    <property type="term" value="F:DNA binding"/>
    <property type="evidence" value="ECO:0007669"/>
    <property type="project" value="UniProtKB-KW"/>
</dbReference>
<reference evidence="6 7" key="1">
    <citation type="submission" date="2012-09" db="EMBL/GenBank/DDBJ databases">
        <title>Celeribacter baekdonensis B30 Genome Sequencing.</title>
        <authorList>
            <person name="Wang W."/>
        </authorList>
    </citation>
    <scope>NUCLEOTIDE SEQUENCE [LARGE SCALE GENOMIC DNA]</scope>
    <source>
        <strain evidence="6 7">B30</strain>
    </source>
</reference>
<dbReference type="STRING" id="1208323.B30_12879"/>
<dbReference type="PANTHER" id="PTHR30136">
    <property type="entry name" value="HELIX-TURN-HELIX TRANSCRIPTIONAL REGULATOR, ICLR FAMILY"/>
    <property type="match status" value="1"/>
</dbReference>
<name>K2J5L8_9RHOB</name>
<dbReference type="PANTHER" id="PTHR30136:SF24">
    <property type="entry name" value="HTH-TYPE TRANSCRIPTIONAL REPRESSOR ALLR"/>
    <property type="match status" value="1"/>
</dbReference>
<dbReference type="InterPro" id="IPR005471">
    <property type="entry name" value="Tscrpt_reg_IclR_N"/>
</dbReference>
<dbReference type="Pfam" id="PF09339">
    <property type="entry name" value="HTH_IclR"/>
    <property type="match status" value="1"/>
</dbReference>
<comment type="caution">
    <text evidence="6">The sequence shown here is derived from an EMBL/GenBank/DDBJ whole genome shotgun (WGS) entry which is preliminary data.</text>
</comment>
<dbReference type="EMBL" id="AMRK01000007">
    <property type="protein sequence ID" value="EKE70358.1"/>
    <property type="molecule type" value="Genomic_DNA"/>
</dbReference>
<dbReference type="InterPro" id="IPR036388">
    <property type="entry name" value="WH-like_DNA-bd_sf"/>
</dbReference>
<proteinExistence type="predicted"/>
<dbReference type="Pfam" id="PF01614">
    <property type="entry name" value="IclR_C"/>
    <property type="match status" value="1"/>
</dbReference>
<evidence type="ECO:0000313" key="6">
    <source>
        <dbReference type="EMBL" id="EKE70358.1"/>
    </source>
</evidence>
<dbReference type="PROSITE" id="PS51077">
    <property type="entry name" value="HTH_ICLR"/>
    <property type="match status" value="1"/>
</dbReference>
<protein>
    <submittedName>
        <fullName evidence="6">Transcriptional regulator, IclR family protein</fullName>
    </submittedName>
</protein>
<accession>K2J5L8</accession>
<dbReference type="eggNOG" id="COG1414">
    <property type="taxonomic scope" value="Bacteria"/>
</dbReference>
<evidence type="ECO:0000256" key="1">
    <source>
        <dbReference type="ARBA" id="ARBA00023015"/>
    </source>
</evidence>
<dbReference type="InterPro" id="IPR029016">
    <property type="entry name" value="GAF-like_dom_sf"/>
</dbReference>
<evidence type="ECO:0000256" key="2">
    <source>
        <dbReference type="ARBA" id="ARBA00023125"/>
    </source>
</evidence>
<dbReference type="Proteomes" id="UP000006762">
    <property type="component" value="Unassembled WGS sequence"/>
</dbReference>
<organism evidence="6 7">
    <name type="scientific">Celeribacter baekdonensis B30</name>
    <dbReference type="NCBI Taxonomy" id="1208323"/>
    <lineage>
        <taxon>Bacteria</taxon>
        <taxon>Pseudomonadati</taxon>
        <taxon>Pseudomonadota</taxon>
        <taxon>Alphaproteobacteria</taxon>
        <taxon>Rhodobacterales</taxon>
        <taxon>Roseobacteraceae</taxon>
        <taxon>Celeribacter</taxon>
    </lineage>
</organism>
<dbReference type="InterPro" id="IPR050707">
    <property type="entry name" value="HTH_MetabolicPath_Reg"/>
</dbReference>